<dbReference type="RefSeq" id="WP_196194839.1">
    <property type="nucleotide sequence ID" value="NZ_JADPRT010000006.1"/>
</dbReference>
<accession>A0A931B5A4</accession>
<reference evidence="1" key="1">
    <citation type="submission" date="2020-11" db="EMBL/GenBank/DDBJ databases">
        <title>Isolation and identification of active actinomycetes.</title>
        <authorList>
            <person name="Yu B."/>
        </authorList>
    </citation>
    <scope>NUCLEOTIDE SEQUENCE</scope>
    <source>
        <strain evidence="1">NEAU-YB345</strain>
    </source>
</reference>
<gene>
    <name evidence="1" type="ORF">I2501_16705</name>
</gene>
<keyword evidence="2" id="KW-1185">Reference proteome</keyword>
<evidence type="ECO:0000313" key="1">
    <source>
        <dbReference type="EMBL" id="MBF9069667.1"/>
    </source>
</evidence>
<sequence length="221" mass="23504">MIAQADVVHDVPYYAQWESPELVEAIIGGRLSAAEDPAWAASGAATPEEYAWWARRLCGMACLRMALHHVTGTRPPRALDLAGDYLRAGAYVKRDDGGLGGLIYAPFAAHTSARHPLQVDVRPELTLGEVASLVRGGSLVMLSVHPWVRTPERQPPQRGGHLVLAVGAGGAAAGTGADDDALFLHNPSGFAGRSQRFVRLTHAELEPFFAGRGVVLTGRTA</sequence>
<organism evidence="1 2">
    <name type="scientific">Streptacidiphilus fuscans</name>
    <dbReference type="NCBI Taxonomy" id="2789292"/>
    <lineage>
        <taxon>Bacteria</taxon>
        <taxon>Bacillati</taxon>
        <taxon>Actinomycetota</taxon>
        <taxon>Actinomycetes</taxon>
        <taxon>Kitasatosporales</taxon>
        <taxon>Streptomycetaceae</taxon>
        <taxon>Streptacidiphilus</taxon>
    </lineage>
</organism>
<comment type="caution">
    <text evidence="1">The sequence shown here is derived from an EMBL/GenBank/DDBJ whole genome shotgun (WGS) entry which is preliminary data.</text>
</comment>
<name>A0A931B5A4_9ACTN</name>
<evidence type="ECO:0008006" key="3">
    <source>
        <dbReference type="Google" id="ProtNLM"/>
    </source>
</evidence>
<dbReference type="Proteomes" id="UP000657385">
    <property type="component" value="Unassembled WGS sequence"/>
</dbReference>
<evidence type="ECO:0000313" key="2">
    <source>
        <dbReference type="Proteomes" id="UP000657385"/>
    </source>
</evidence>
<proteinExistence type="predicted"/>
<dbReference type="EMBL" id="JADPRT010000006">
    <property type="protein sequence ID" value="MBF9069667.1"/>
    <property type="molecule type" value="Genomic_DNA"/>
</dbReference>
<dbReference type="AlphaFoldDB" id="A0A931B5A4"/>
<protein>
    <recommendedName>
        <fullName evidence="3">Peptidase C39-like domain-containing protein</fullName>
    </recommendedName>
</protein>